<dbReference type="Gene3D" id="3.40.50.2000">
    <property type="entry name" value="Glycogen Phosphorylase B"/>
    <property type="match status" value="2"/>
</dbReference>
<dbReference type="Pfam" id="PF00534">
    <property type="entry name" value="Glycos_transf_1"/>
    <property type="match status" value="1"/>
</dbReference>
<keyword evidence="1" id="KW-0472">Membrane</keyword>
<dbReference type="InterPro" id="IPR001296">
    <property type="entry name" value="Glyco_trans_1"/>
</dbReference>
<dbReference type="eggNOG" id="COG0438">
    <property type="taxonomic scope" value="Bacteria"/>
</dbReference>
<dbReference type="EMBL" id="HG938353">
    <property type="protein sequence ID" value="CDN47378.1"/>
    <property type="molecule type" value="Genomic_DNA"/>
</dbReference>
<evidence type="ECO:0000259" key="2">
    <source>
        <dbReference type="Pfam" id="PF00534"/>
    </source>
</evidence>
<dbReference type="PATRIC" id="fig|1028800.3.peg.1209"/>
<dbReference type="OrthoDB" id="9787293at2"/>
<dbReference type="PANTHER" id="PTHR45947">
    <property type="entry name" value="SULFOQUINOVOSYL TRANSFERASE SQD2"/>
    <property type="match status" value="1"/>
</dbReference>
<keyword evidence="1" id="KW-0812">Transmembrane</keyword>
<name>A0A068SMD8_NEOGA</name>
<evidence type="ECO:0000256" key="1">
    <source>
        <dbReference type="SAM" id="Phobius"/>
    </source>
</evidence>
<dbReference type="KEGG" id="ngg:RG540_CH11910"/>
<dbReference type="InterPro" id="IPR028098">
    <property type="entry name" value="Glyco_trans_4-like_N"/>
</dbReference>
<dbReference type="PANTHER" id="PTHR45947:SF3">
    <property type="entry name" value="SULFOQUINOVOSYL TRANSFERASE SQD2"/>
    <property type="match status" value="1"/>
</dbReference>
<reference evidence="5" key="1">
    <citation type="journal article" date="2014" name="BMC Genomics">
        <title>Genome sequencing of two Neorhizobium galegae strains reveals a noeT gene responsible for the unusual acetylation of the nodulation factors.</title>
        <authorList>
            <person name="Osterman J."/>
            <person name="Marsh J."/>
            <person name="Laine P.K."/>
            <person name="Zeng Z."/>
            <person name="Alatalo E."/>
            <person name="Sullivan J.T."/>
            <person name="Young J.P."/>
            <person name="Thomas-Oates J."/>
            <person name="Paulin L."/>
            <person name="Lindstrom K."/>
        </authorList>
    </citation>
    <scope>NUCLEOTIDE SEQUENCE [LARGE SCALE GENOMIC DNA]</scope>
    <source>
        <strain evidence="5">HAMBI 540</strain>
    </source>
</reference>
<dbReference type="SUPFAM" id="SSF53756">
    <property type="entry name" value="UDP-Glycosyltransferase/glycogen phosphorylase"/>
    <property type="match status" value="1"/>
</dbReference>
<dbReference type="CDD" id="cd03794">
    <property type="entry name" value="GT4_WbuB-like"/>
    <property type="match status" value="1"/>
</dbReference>
<feature type="domain" description="Glycosyl transferase family 1" evidence="2">
    <location>
        <begin position="249"/>
        <end position="403"/>
    </location>
</feature>
<sequence>MTAAVQPLSDECERSFDAAPGLATAAATSPRKSVVVYAMNYAPETAGVGKYTGEIAEYLAAEGMDVTVVTTPPHYPGWSVQAGYRNRYSSGIEGRIRVLRSPLLLRRKMRGIWRLLAPLSFALTSAPLVFWQILRHRPVTVFCVEPTLFAAPAAQLAAKLVGARTVLHVHDMEVDAAFAVGHLSSKTWLKRLGHAFERSVLGRFDQLVTISNRMAEGLALKHVPATKVSVVRNWVDLAQFHPMEDVSPYRAELGFGHEDFVVLYSGSIGAKQGLNVLLDAAERLKDEQRIHFVISGEGPQKPELETRYGHLENLRFLAFQPYSRLNAFLNMPDLHVLPQDRSAADLTLPSKLGGMLASGKPVLVTADEGTELAQFVGSAVYLTPPNDPENLAACIFRAMSEREAWQPQLQTVLVQNLSKRPAIIAIKQLIDGGSP</sequence>
<organism evidence="4 5">
    <name type="scientific">Neorhizobium galegae bv. orientalis str. HAMBI 540</name>
    <dbReference type="NCBI Taxonomy" id="1028800"/>
    <lineage>
        <taxon>Bacteria</taxon>
        <taxon>Pseudomonadati</taxon>
        <taxon>Pseudomonadota</taxon>
        <taxon>Alphaproteobacteria</taxon>
        <taxon>Hyphomicrobiales</taxon>
        <taxon>Rhizobiaceae</taxon>
        <taxon>Rhizobium/Agrobacterium group</taxon>
        <taxon>Neorhizobium</taxon>
    </lineage>
</organism>
<evidence type="ECO:0000313" key="5">
    <source>
        <dbReference type="Proteomes" id="UP000028181"/>
    </source>
</evidence>
<dbReference type="GeneID" id="24257615"/>
<feature type="domain" description="Glycosyltransferase subfamily 4-like N-terminal" evidence="3">
    <location>
        <begin position="47"/>
        <end position="234"/>
    </location>
</feature>
<keyword evidence="1" id="KW-1133">Transmembrane helix</keyword>
<dbReference type="Pfam" id="PF13579">
    <property type="entry name" value="Glyco_trans_4_4"/>
    <property type="match status" value="1"/>
</dbReference>
<keyword evidence="4" id="KW-0808">Transferase</keyword>
<dbReference type="NCBIfam" id="NF007640">
    <property type="entry name" value="PRK10307.1"/>
    <property type="match status" value="1"/>
</dbReference>
<dbReference type="GO" id="GO:0016758">
    <property type="term" value="F:hexosyltransferase activity"/>
    <property type="evidence" value="ECO:0007669"/>
    <property type="project" value="TreeGrafter"/>
</dbReference>
<evidence type="ECO:0000259" key="3">
    <source>
        <dbReference type="Pfam" id="PF13579"/>
    </source>
</evidence>
<accession>A0A068SMD8</accession>
<proteinExistence type="predicted"/>
<evidence type="ECO:0000313" key="4">
    <source>
        <dbReference type="EMBL" id="CDN47378.1"/>
    </source>
</evidence>
<dbReference type="InterPro" id="IPR050194">
    <property type="entry name" value="Glycosyltransferase_grp1"/>
</dbReference>
<dbReference type="Proteomes" id="UP000028181">
    <property type="component" value="Chromosome I"/>
</dbReference>
<dbReference type="AlphaFoldDB" id="A0A068SMD8"/>
<keyword evidence="5" id="KW-1185">Reference proteome</keyword>
<gene>
    <name evidence="4" type="primary">wcaI</name>
    <name evidence="4" type="ORF">RG540_CH11910</name>
</gene>
<dbReference type="RefSeq" id="WP_051909248.1">
    <property type="nucleotide sequence ID" value="NZ_HG938353.1"/>
</dbReference>
<feature type="transmembrane region" description="Helical" evidence="1">
    <location>
        <begin position="115"/>
        <end position="134"/>
    </location>
</feature>
<dbReference type="HOGENOM" id="CLU_009583_11_5_5"/>
<protein>
    <submittedName>
        <fullName evidence="4">Colanic acid biosynthesis glycosyl transferase WcaI</fullName>
    </submittedName>
</protein>